<dbReference type="GO" id="GO:0006270">
    <property type="term" value="P:DNA replication initiation"/>
    <property type="evidence" value="ECO:0007669"/>
    <property type="project" value="InterPro"/>
</dbReference>
<dbReference type="OrthoDB" id="5675790at2"/>
<gene>
    <name evidence="1" type="ORF">EV693_10346</name>
</gene>
<evidence type="ECO:0000313" key="2">
    <source>
        <dbReference type="Proteomes" id="UP000295537"/>
    </source>
</evidence>
<sequence length="219" mass="25356">MTAVALQNKTANRPLVNEGAEMLVNRIFEQMLASCPRLSYYTPQQISIAKQQWIMGFVENNIRTVEQVRQGMKALRAKEDDYVPSVGKFIGWCKQIDFKDLGLPNVEQLLKRLNHFSSYGFEEIHKFKFRSNAEYWLLTDLYQRNRQRGWKDDTLRNEAEKALKAMAKRIQVGEQIPAPNLTLPKKSESRPLPPDVIDKRFSALRKTLGVSRCVNNLLN</sequence>
<organism evidence="1 2">
    <name type="scientific">Nicoletella semolina</name>
    <dbReference type="NCBI Taxonomy" id="271160"/>
    <lineage>
        <taxon>Bacteria</taxon>
        <taxon>Pseudomonadati</taxon>
        <taxon>Pseudomonadota</taxon>
        <taxon>Gammaproteobacteria</taxon>
        <taxon>Pasteurellales</taxon>
        <taxon>Pasteurellaceae</taxon>
        <taxon>Nicoletella</taxon>
    </lineage>
</organism>
<name>A0A4R2NAF5_9PAST</name>
<comment type="caution">
    <text evidence="1">The sequence shown here is derived from an EMBL/GenBank/DDBJ whole genome shotgun (WGS) entry which is preliminary data.</text>
</comment>
<evidence type="ECO:0000313" key="1">
    <source>
        <dbReference type="EMBL" id="TCP18081.1"/>
    </source>
</evidence>
<dbReference type="InterPro" id="IPR009731">
    <property type="entry name" value="P-like"/>
</dbReference>
<dbReference type="AlphaFoldDB" id="A0A4R2NAF5"/>
<reference evidence="1 2" key="1">
    <citation type="submission" date="2019-03" db="EMBL/GenBank/DDBJ databases">
        <title>Genomic Encyclopedia of Type Strains, Phase IV (KMG-IV): sequencing the most valuable type-strain genomes for metagenomic binning, comparative biology and taxonomic classification.</title>
        <authorList>
            <person name="Goeker M."/>
        </authorList>
    </citation>
    <scope>NUCLEOTIDE SEQUENCE [LARGE SCALE GENOMIC DNA]</scope>
    <source>
        <strain evidence="1 2">DSM 16380</strain>
    </source>
</reference>
<dbReference type="Pfam" id="PF06992">
    <property type="entry name" value="Phage_lambda_P"/>
    <property type="match status" value="1"/>
</dbReference>
<proteinExistence type="predicted"/>
<dbReference type="Proteomes" id="UP000295537">
    <property type="component" value="Unassembled WGS sequence"/>
</dbReference>
<protein>
    <submittedName>
        <fullName evidence="1">Phage replication protein P</fullName>
    </submittedName>
</protein>
<accession>A0A4R2NAF5</accession>
<dbReference type="RefSeq" id="WP_132500904.1">
    <property type="nucleotide sequence ID" value="NZ_LVXA01000001.1"/>
</dbReference>
<dbReference type="EMBL" id="SLXJ01000003">
    <property type="protein sequence ID" value="TCP18081.1"/>
    <property type="molecule type" value="Genomic_DNA"/>
</dbReference>
<keyword evidence="2" id="KW-1185">Reference proteome</keyword>